<dbReference type="EMBL" id="CP017111">
    <property type="protein sequence ID" value="AOO64758.1"/>
    <property type="molecule type" value="Genomic_DNA"/>
</dbReference>
<reference evidence="6" key="1">
    <citation type="submission" date="2016-08" db="EMBL/GenBank/DDBJ databases">
        <title>Complete genome sequence of the organohalide-respiring Epsilonproteobacterium Sulfurospirillum halorespirans.</title>
        <authorList>
            <person name="Goris T."/>
            <person name="Zimmermann J."/>
            <person name="Schenz B."/>
            <person name="Lemos M."/>
            <person name="Hackermueller J."/>
            <person name="Diekert G."/>
        </authorList>
    </citation>
    <scope>NUCLEOTIDE SEQUENCE [LARGE SCALE GENOMIC DNA]</scope>
    <source>
        <strain>DSM 13726</strain>
        <strain evidence="6">PCE-M2</strain>
    </source>
</reference>
<keyword evidence="3 4" id="KW-0732">Signal</keyword>
<dbReference type="GO" id="GO:0016020">
    <property type="term" value="C:membrane"/>
    <property type="evidence" value="ECO:0007669"/>
    <property type="project" value="InterPro"/>
</dbReference>
<dbReference type="PATRIC" id="fig|1193502.14.peg.985"/>
<organism evidence="5 6">
    <name type="scientific">Sulfurospirillum halorespirans DSM 13726</name>
    <dbReference type="NCBI Taxonomy" id="1193502"/>
    <lineage>
        <taxon>Bacteria</taxon>
        <taxon>Pseudomonadati</taxon>
        <taxon>Campylobacterota</taxon>
        <taxon>Epsilonproteobacteria</taxon>
        <taxon>Campylobacterales</taxon>
        <taxon>Sulfurospirillaceae</taxon>
        <taxon>Sulfurospirillum</taxon>
    </lineage>
</organism>
<dbReference type="KEGG" id="shal:SHALO_0977"/>
<protein>
    <submittedName>
        <fullName evidence="5">Outer membrane porin</fullName>
    </submittedName>
</protein>
<evidence type="ECO:0000256" key="3">
    <source>
        <dbReference type="ARBA" id="ARBA00022729"/>
    </source>
</evidence>
<feature type="chain" id="PRO_5009099454" evidence="4">
    <location>
        <begin position="23"/>
        <end position="399"/>
    </location>
</feature>
<dbReference type="AlphaFoldDB" id="A0A1D7TIA4"/>
<name>A0A1D7TIA4_9BACT</name>
<gene>
    <name evidence="5" type="ORF">SHALO_0977</name>
</gene>
<evidence type="ECO:0000256" key="1">
    <source>
        <dbReference type="ARBA" id="ARBA00009075"/>
    </source>
</evidence>
<accession>A0A1D7TIA4</accession>
<evidence type="ECO:0000256" key="2">
    <source>
        <dbReference type="ARBA" id="ARBA00022448"/>
    </source>
</evidence>
<keyword evidence="6" id="KW-1185">Reference proteome</keyword>
<dbReference type="Pfam" id="PF03573">
    <property type="entry name" value="OprD"/>
    <property type="match status" value="1"/>
</dbReference>
<dbReference type="Gene3D" id="2.40.160.10">
    <property type="entry name" value="Porin"/>
    <property type="match status" value="1"/>
</dbReference>
<dbReference type="InterPro" id="IPR023614">
    <property type="entry name" value="Porin_dom_sf"/>
</dbReference>
<dbReference type="RefSeq" id="WP_069477608.1">
    <property type="nucleotide sequence ID" value="NZ_CP017111.1"/>
</dbReference>
<comment type="similarity">
    <text evidence="1">Belongs to the outer membrane porin (Opr) (TC 1.B.25) family.</text>
</comment>
<sequence length="399" mass="42132">MKLANLSVAALCLAGLSTCSLGADTLADAFKEGKISGELKAFYWDRDRNPAINSASIFNTGVVLGYTTGSYNGFSLGLTGQANSAPFASSNAKTQFGWDEYGSGAQLSEAYLAYSAGKTTVQVGRMFLNTPLIASLGNRIVKEAFEGASIVNTDLPNTTLTAAYVQKFQAQTDGTGNIGKFTTYNNPYGTSPLLEDGAYTLVAVNKSITGLTLTAAYAEDVETNGAMAYAEAAYSIAVNAFTYGLSAQYYYSDKEVTGSNDADLYGLKASLGYGALSGYVAYTTVSKEATLTPGIGWGADLAYTGTIILSSSYPANTDAYAIGLGYAFTPTTTLGASYTITDDDDLAYGKASYVSLTGNYAFDGALKGLSFLVMYDKEYRDLAGVQDKDEFRFSASYKF</sequence>
<feature type="signal peptide" evidence="4">
    <location>
        <begin position="1"/>
        <end position="22"/>
    </location>
</feature>
<dbReference type="Proteomes" id="UP000094609">
    <property type="component" value="Chromosome"/>
</dbReference>
<dbReference type="InterPro" id="IPR005318">
    <property type="entry name" value="OM_porin_bac"/>
</dbReference>
<evidence type="ECO:0000313" key="5">
    <source>
        <dbReference type="EMBL" id="AOO64758.1"/>
    </source>
</evidence>
<keyword evidence="2" id="KW-0813">Transport</keyword>
<proteinExistence type="inferred from homology"/>
<evidence type="ECO:0000313" key="6">
    <source>
        <dbReference type="Proteomes" id="UP000094609"/>
    </source>
</evidence>
<dbReference type="SUPFAM" id="SSF56935">
    <property type="entry name" value="Porins"/>
    <property type="match status" value="1"/>
</dbReference>
<evidence type="ECO:0000256" key="4">
    <source>
        <dbReference type="SAM" id="SignalP"/>
    </source>
</evidence>
<dbReference type="STRING" id="1193502.SHALO_0977"/>